<accession>A0A101ENA8</accession>
<dbReference type="PATRIC" id="fig|172049.5.peg.697"/>
<dbReference type="OMA" id="ANHAWYL"/>
<dbReference type="InterPro" id="IPR026022">
    <property type="entry name" value="PhoU_dom"/>
</dbReference>
<dbReference type="PANTHER" id="PTHR42930:SF3">
    <property type="entry name" value="PHOSPHATE-SPECIFIC TRANSPORT SYSTEM ACCESSORY PROTEIN PHOU"/>
    <property type="match status" value="1"/>
</dbReference>
<dbReference type="Proteomes" id="UP000053911">
    <property type="component" value="Unassembled WGS sequence"/>
</dbReference>
<gene>
    <name evidence="2" type="ORF">XD54_0232</name>
</gene>
<feature type="domain" description="PhoU" evidence="1">
    <location>
        <begin position="115"/>
        <end position="188"/>
    </location>
</feature>
<dbReference type="InterPro" id="IPR028366">
    <property type="entry name" value="PhoU"/>
</dbReference>
<feature type="domain" description="PhoU" evidence="1">
    <location>
        <begin position="17"/>
        <end position="96"/>
    </location>
</feature>
<dbReference type="GO" id="GO:0045936">
    <property type="term" value="P:negative regulation of phosphate metabolic process"/>
    <property type="evidence" value="ECO:0007669"/>
    <property type="project" value="InterPro"/>
</dbReference>
<dbReference type="InterPro" id="IPR038078">
    <property type="entry name" value="PhoU-like_sf"/>
</dbReference>
<proteinExistence type="predicted"/>
<dbReference type="RefSeq" id="WP_015850140.1">
    <property type="nucleotide sequence ID" value="NZ_LGFD01000003.1"/>
</dbReference>
<sequence>MRKLLDLGLKQIEKILQEMGGTVLECVNSLESVLGGEGDSIEDNSSKLHILRNELVEIATELLVRYQPMASDLRYIQASIDVSYDLYRISRYSMEIERTLKITNPGCEFERSKQALKIVKKMVELALRAFLEGDETSVGRLLESDEKVDKLYLASIEELNKDSNICKAVEALILRHLERMSDHTTYIGGSAIYVIKGERI</sequence>
<dbReference type="GeneID" id="8096887"/>
<dbReference type="SUPFAM" id="SSF109755">
    <property type="entry name" value="PhoU-like"/>
    <property type="match status" value="1"/>
</dbReference>
<dbReference type="GO" id="GO:0030643">
    <property type="term" value="P:intracellular phosphate ion homeostasis"/>
    <property type="evidence" value="ECO:0007669"/>
    <property type="project" value="InterPro"/>
</dbReference>
<name>A0A101ENA8_9EURY</name>
<evidence type="ECO:0000313" key="2">
    <source>
        <dbReference type="EMBL" id="KUK18502.1"/>
    </source>
</evidence>
<evidence type="ECO:0000313" key="3">
    <source>
        <dbReference type="Proteomes" id="UP000053911"/>
    </source>
</evidence>
<evidence type="ECO:0000259" key="1">
    <source>
        <dbReference type="Pfam" id="PF01895"/>
    </source>
</evidence>
<dbReference type="Gene3D" id="1.20.58.220">
    <property type="entry name" value="Phosphate transport system protein phou homolog 2, domain 2"/>
    <property type="match status" value="1"/>
</dbReference>
<dbReference type="PANTHER" id="PTHR42930">
    <property type="entry name" value="PHOSPHATE-SPECIFIC TRANSPORT SYSTEM ACCESSORY PROTEIN PHOU"/>
    <property type="match status" value="1"/>
</dbReference>
<protein>
    <submittedName>
        <fullName evidence="2">Phosphate transport system regulator</fullName>
    </submittedName>
</protein>
<dbReference type="Pfam" id="PF01895">
    <property type="entry name" value="PhoU"/>
    <property type="match status" value="2"/>
</dbReference>
<dbReference type="AlphaFoldDB" id="A0A101ENA8"/>
<comment type="caution">
    <text evidence="2">The sequence shown here is derived from an EMBL/GenBank/DDBJ whole genome shotgun (WGS) entry which is preliminary data.</text>
</comment>
<reference evidence="3" key="1">
    <citation type="journal article" date="2015" name="MBio">
        <title>Genome-Resolved Metagenomic Analysis Reveals Roles for Candidate Phyla and Other Microbial Community Members in Biogeochemical Transformations in Oil Reservoirs.</title>
        <authorList>
            <person name="Hu P."/>
            <person name="Tom L."/>
            <person name="Singh A."/>
            <person name="Thomas B.C."/>
            <person name="Baker B.J."/>
            <person name="Piceno Y.M."/>
            <person name="Andersen G.L."/>
            <person name="Banfield J.F."/>
        </authorList>
    </citation>
    <scope>NUCLEOTIDE SEQUENCE [LARGE SCALE GENOMIC DNA]</scope>
</reference>
<organism evidence="2 3">
    <name type="scientific">Thermococcus sibiricus</name>
    <dbReference type="NCBI Taxonomy" id="172049"/>
    <lineage>
        <taxon>Archaea</taxon>
        <taxon>Methanobacteriati</taxon>
        <taxon>Methanobacteriota</taxon>
        <taxon>Thermococci</taxon>
        <taxon>Thermococcales</taxon>
        <taxon>Thermococcaceae</taxon>
        <taxon>Thermococcus</taxon>
    </lineage>
</organism>
<dbReference type="EMBL" id="LGFD01000003">
    <property type="protein sequence ID" value="KUK18502.1"/>
    <property type="molecule type" value="Genomic_DNA"/>
</dbReference>